<evidence type="ECO:0000313" key="3">
    <source>
        <dbReference type="Proteomes" id="UP000247702"/>
    </source>
</evidence>
<evidence type="ECO:0000313" key="2">
    <source>
        <dbReference type="EMBL" id="GBC01593.1"/>
    </source>
</evidence>
<accession>A0A2Z6RKL0</accession>
<keyword evidence="1" id="KW-0175">Coiled coil</keyword>
<protein>
    <submittedName>
        <fullName evidence="2">Uncharacterized protein</fullName>
    </submittedName>
</protein>
<dbReference type="Proteomes" id="UP000247702">
    <property type="component" value="Unassembled WGS sequence"/>
</dbReference>
<keyword evidence="3" id="KW-1185">Reference proteome</keyword>
<name>A0A2Z6RKL0_9GLOM</name>
<organism evidence="2 3">
    <name type="scientific">Rhizophagus clarus</name>
    <dbReference type="NCBI Taxonomy" id="94130"/>
    <lineage>
        <taxon>Eukaryota</taxon>
        <taxon>Fungi</taxon>
        <taxon>Fungi incertae sedis</taxon>
        <taxon>Mucoromycota</taxon>
        <taxon>Glomeromycotina</taxon>
        <taxon>Glomeromycetes</taxon>
        <taxon>Glomerales</taxon>
        <taxon>Glomeraceae</taxon>
        <taxon>Rhizophagus</taxon>
    </lineage>
</organism>
<sequence length="162" mass="18782">MQFINSLRELNVKLLAEIAKLKKENAEILKLKEKLLKFAKVETENTRLKQIIEKNARHDSENVKLKSRVSKLEVRFALLEQGSIVDGMVLSFGQIQNNKEAMPVMMILIVDIFNSIIDQLNNEVEQVPSDLDGNNEKMVNFLDKAYKKSISNKIRKRRQEKK</sequence>
<reference evidence="2 3" key="1">
    <citation type="submission" date="2017-11" db="EMBL/GenBank/DDBJ databases">
        <title>The genome of Rhizophagus clarus HR1 reveals common genetic basis of auxotrophy among arbuscular mycorrhizal fungi.</title>
        <authorList>
            <person name="Kobayashi Y."/>
        </authorList>
    </citation>
    <scope>NUCLEOTIDE SEQUENCE [LARGE SCALE GENOMIC DNA]</scope>
    <source>
        <strain evidence="2 3">HR1</strain>
    </source>
</reference>
<evidence type="ECO:0000256" key="1">
    <source>
        <dbReference type="SAM" id="Coils"/>
    </source>
</evidence>
<proteinExistence type="predicted"/>
<dbReference type="AlphaFoldDB" id="A0A2Z6RKL0"/>
<dbReference type="EMBL" id="BEXD01003613">
    <property type="protein sequence ID" value="GBC01593.1"/>
    <property type="molecule type" value="Genomic_DNA"/>
</dbReference>
<comment type="caution">
    <text evidence="2">The sequence shown here is derived from an EMBL/GenBank/DDBJ whole genome shotgun (WGS) entry which is preliminary data.</text>
</comment>
<gene>
    <name evidence="2" type="ORF">RclHR1_04250009</name>
</gene>
<feature type="coiled-coil region" evidence="1">
    <location>
        <begin position="4"/>
        <end position="34"/>
    </location>
</feature>